<proteinExistence type="evidence at transcript level"/>
<dbReference type="EMBL" id="LR791757">
    <property type="protein sequence ID" value="CAB3267619.1"/>
    <property type="molecule type" value="mRNA"/>
</dbReference>
<feature type="region of interest" description="Disordered" evidence="6">
    <location>
        <begin position="1395"/>
        <end position="1489"/>
    </location>
</feature>
<sequence length="1489" mass="166401">MSSMADDCKNEINKLMEEWTSKHAETDYDPVPFLTKLSVRFENEAAEFHKQDPDPFDDRHPAYTMPSCKFGKLLKALAKQDDFMDELVDNYIKSRSGASLQAGDMVLLREAAARCLLAIMPGLDAYSLFSNNSDILSILYQWAASKPEPLQTYAVGILAYAVENQAIIADHHADNTSLVPVLLRRLWNLIQPGKYAEETSSPSETVQPVSPQVEPHTSAARNRPYVQNESKESNRKKRKLSGDILKKQKLRRLEKPPTQLHIKSDNTDSSPVVAANIEENCNSSSGLTTPIISFPLESECFENDVSNSSWVEMMPVVIGCSFSLAPPLSSGICERCILNFLKPLGEYQDLLSIFLEYNALDLVKHYLKKSSTNDGLLTFSALRFFASLLCHNKITTKFIEENGIERLLSVRRPSMGATGVSLCLYYLAYNLDAMERVCQLPNKILNSLVKYATWLLECSHESGRCHAALFFSTAFQFKVILRLFDQHNGLRYLLNIISTLRIMRQEEYEASLEEEDLFTCRQAARNTCQTIKRYLETHLMLKVTLAKKLVPRPAWDISDATSSKIVAPDPETVIENLHFLLDLEDQNNTVTNSCLSNWQPIQNFLKLDGVKLLVQVISLALNWTTYIGQTDTLKSALNCLAVVSLSPKAQAQLCEQGSLPEVGDNGVGLILRVTELDENYGSPPEPEVLRSALCVIINCVCGSQYKFDGAMGKVINGTPQTKVIAKSTDEGKKKLWKCVKNKNGIKILLQLLMMTQPASHADVNRMLACKALCGLTRCETVKQIISKLPTFNNGQIQFLTRAPIMQDRRKHHARFCKFMEELTGRVSGKPSSMHMDLDSMIKAHIVSQTVIRFDNRELLQMIHNHLNWSGLHHSASTLAREASLHVPTTTSTGVFLTPKTSGRTSLNGSGDATPVNRRISFSRGSHASGITPTLQSYSSLLCTPTPKRCKVKVKGECSSGDAWGSSSLQRCRLSTSGRVTVVQPGMLDILQETDKRSSSPKPTLSTIVADYLKNQHSQCKNPVVTVPEFSLLKKHYCPEPRYRVEAPVNVSSRCMRRQIAPKCGGVGGSACDRQFIYSRFRPSVLFRSPDDDEVPYTCCAFSPDDSNMILGNYQGDLAIRSLHSEQDRVFEGCASAPIIKVEPANDDKRILFVAVGPWHSECSIFCLDKLEISATFQGASYAEFSKKVQDRVIGTKNSAAMIYDARTGQKIQTLERRDLASLYSRNRATFSYDDELVLSDGLLWDVRMSGDQPIHKFDKFSNKVSGVFHPQGVEVIINTEIWDLRNYHLLNTVPSIDDCTIRFNNTGTVMFAAQTVNHHLEEEFELEDLTSNSKTFQTIDAQQYCPLSVTDTKQVINDFAVDGKDSNIAVIERQTNEPDWDQPSVSVCRLYEIGRLRGEDEDEEEDERNMGGDEDEEDGNNEDDDDDDNDADDDDGDSNSMSFSSFSGFSSSNMGFSDEGSDAWSTLSDDEGRFEEDSDSSSEPDEYSV</sequence>
<feature type="compositionally biased region" description="Acidic residues" evidence="6">
    <location>
        <begin position="1399"/>
        <end position="1437"/>
    </location>
</feature>
<dbReference type="InterPro" id="IPR033270">
    <property type="entry name" value="VPRBP/DCAF1"/>
</dbReference>
<keyword evidence="4" id="KW-0833">Ubl conjugation pathway</keyword>
<protein>
    <submittedName>
        <fullName evidence="7">Protein VPRBP</fullName>
    </submittedName>
</protein>
<dbReference type="Gene3D" id="2.130.10.10">
    <property type="entry name" value="YVTN repeat-like/Quinoprotein amine dehydrogenase"/>
    <property type="match status" value="1"/>
</dbReference>
<evidence type="ECO:0000256" key="6">
    <source>
        <dbReference type="SAM" id="MobiDB-lite"/>
    </source>
</evidence>
<dbReference type="InterPro" id="IPR016024">
    <property type="entry name" value="ARM-type_fold"/>
</dbReference>
<feature type="region of interest" description="Disordered" evidence="6">
    <location>
        <begin position="197"/>
        <end position="241"/>
    </location>
</feature>
<feature type="compositionally biased region" description="Acidic residues" evidence="6">
    <location>
        <begin position="1468"/>
        <end position="1489"/>
    </location>
</feature>
<dbReference type="UniPathway" id="UPA00143"/>
<name>A0A6F9DWV4_9ASCI</name>
<dbReference type="SUPFAM" id="SSF48371">
    <property type="entry name" value="ARM repeat"/>
    <property type="match status" value="2"/>
</dbReference>
<dbReference type="GO" id="GO:1990244">
    <property type="term" value="F:histone H2AT120 kinase activity"/>
    <property type="evidence" value="ECO:0007669"/>
    <property type="project" value="TreeGrafter"/>
</dbReference>
<evidence type="ECO:0000313" key="7">
    <source>
        <dbReference type="EMBL" id="CAB3267619.1"/>
    </source>
</evidence>
<keyword evidence="5" id="KW-0539">Nucleus</keyword>
<dbReference type="InterPro" id="IPR006594">
    <property type="entry name" value="LisH"/>
</dbReference>
<dbReference type="InterPro" id="IPR011989">
    <property type="entry name" value="ARM-like"/>
</dbReference>
<feature type="compositionally biased region" description="Polar residues" evidence="6">
    <location>
        <begin position="198"/>
        <end position="210"/>
    </location>
</feature>
<accession>A0A6F9DWV4</accession>
<dbReference type="GO" id="GO:0005634">
    <property type="term" value="C:nucleus"/>
    <property type="evidence" value="ECO:0007669"/>
    <property type="project" value="UniProtKB-SubCell"/>
</dbReference>
<evidence type="ECO:0000256" key="3">
    <source>
        <dbReference type="ARBA" id="ARBA00008845"/>
    </source>
</evidence>
<dbReference type="Pfam" id="PF08513">
    <property type="entry name" value="LisH"/>
    <property type="match status" value="1"/>
</dbReference>
<evidence type="ECO:0000256" key="4">
    <source>
        <dbReference type="ARBA" id="ARBA00022786"/>
    </source>
</evidence>
<dbReference type="GO" id="GO:0030331">
    <property type="term" value="F:nuclear estrogen receptor binding"/>
    <property type="evidence" value="ECO:0007669"/>
    <property type="project" value="TreeGrafter"/>
</dbReference>
<comment type="pathway">
    <text evidence="2">Protein modification; protein ubiquitination.</text>
</comment>
<dbReference type="PANTHER" id="PTHR13129:SF4">
    <property type="entry name" value="DDB1- AND CUL4-ASSOCIATED FACTOR 1"/>
    <property type="match status" value="1"/>
</dbReference>
<dbReference type="InterPro" id="IPR015943">
    <property type="entry name" value="WD40/YVTN_repeat-like_dom_sf"/>
</dbReference>
<dbReference type="InterPro" id="IPR036322">
    <property type="entry name" value="WD40_repeat_dom_sf"/>
</dbReference>
<feature type="compositionally biased region" description="Low complexity" evidence="6">
    <location>
        <begin position="1438"/>
        <end position="1458"/>
    </location>
</feature>
<dbReference type="PANTHER" id="PTHR13129">
    <property type="entry name" value="VPRBP PROTEIN-RELATED"/>
    <property type="match status" value="1"/>
</dbReference>
<gene>
    <name evidence="7" type="primary">Vprbp</name>
</gene>
<dbReference type="Gene3D" id="1.25.10.10">
    <property type="entry name" value="Leucine-rich Repeat Variant"/>
    <property type="match status" value="1"/>
</dbReference>
<dbReference type="SMART" id="SM00667">
    <property type="entry name" value="LisH"/>
    <property type="match status" value="1"/>
</dbReference>
<comment type="similarity">
    <text evidence="3">Belongs to the VPRBP/DCAF1 family.</text>
</comment>
<comment type="subcellular location">
    <subcellularLocation>
        <location evidence="1">Nucleus</location>
    </subcellularLocation>
</comment>
<evidence type="ECO:0000256" key="1">
    <source>
        <dbReference type="ARBA" id="ARBA00004123"/>
    </source>
</evidence>
<evidence type="ECO:0000256" key="2">
    <source>
        <dbReference type="ARBA" id="ARBA00004906"/>
    </source>
</evidence>
<dbReference type="SUPFAM" id="SSF50978">
    <property type="entry name" value="WD40 repeat-like"/>
    <property type="match status" value="1"/>
</dbReference>
<dbReference type="PROSITE" id="PS50896">
    <property type="entry name" value="LISH"/>
    <property type="match status" value="1"/>
</dbReference>
<organism evidence="7">
    <name type="scientific">Phallusia mammillata</name>
    <dbReference type="NCBI Taxonomy" id="59560"/>
    <lineage>
        <taxon>Eukaryota</taxon>
        <taxon>Metazoa</taxon>
        <taxon>Chordata</taxon>
        <taxon>Tunicata</taxon>
        <taxon>Ascidiacea</taxon>
        <taxon>Phlebobranchia</taxon>
        <taxon>Ascidiidae</taxon>
        <taxon>Phallusia</taxon>
    </lineage>
</organism>
<dbReference type="GO" id="GO:0016567">
    <property type="term" value="P:protein ubiquitination"/>
    <property type="evidence" value="ECO:0007669"/>
    <property type="project" value="UniProtKB-UniPathway"/>
</dbReference>
<evidence type="ECO:0000256" key="5">
    <source>
        <dbReference type="ARBA" id="ARBA00023242"/>
    </source>
</evidence>
<dbReference type="GO" id="GO:0080008">
    <property type="term" value="C:Cul4-RING E3 ubiquitin ligase complex"/>
    <property type="evidence" value="ECO:0007669"/>
    <property type="project" value="TreeGrafter"/>
</dbReference>
<reference evidence="7" key="1">
    <citation type="submission" date="2020-04" db="EMBL/GenBank/DDBJ databases">
        <authorList>
            <person name="Neveu A P."/>
        </authorList>
    </citation>
    <scope>NUCLEOTIDE SEQUENCE</scope>
    <source>
        <tissue evidence="7">Whole embryo</tissue>
    </source>
</reference>